<evidence type="ECO:0000313" key="4">
    <source>
        <dbReference type="Proteomes" id="UP000319514"/>
    </source>
</evidence>
<keyword evidence="2" id="KW-0812">Transmembrane</keyword>
<feature type="transmembrane region" description="Helical" evidence="2">
    <location>
        <begin position="61"/>
        <end position="79"/>
    </location>
</feature>
<sequence length="241" mass="25753">MARQDSPQSAVPEKAGRIAQMRQIFTTARAVDPAIGWWMLLALLGVTLVGVVVGLVVGHPVYAGFLGLMFGVLAAMVVMSRRAERAAYRSIEGQPGAAGAALSALRRGWYFDQQPVAAEAVRPGDLASAAMVFRATGRPGVVLVGEGPSSRASRLLESERKKVARILPGVPVTVLRIGDDEAAVPVRKLANQIRRLKPTLTKEEAAQVNKRLKALGGARPPIPAGVDPNRVRMDRKAMRGR</sequence>
<keyword evidence="2" id="KW-0472">Membrane</keyword>
<keyword evidence="2" id="KW-1133">Transmembrane helix</keyword>
<feature type="compositionally biased region" description="Basic and acidic residues" evidence="1">
    <location>
        <begin position="229"/>
        <end position="241"/>
    </location>
</feature>
<protein>
    <submittedName>
        <fullName evidence="3">Uncharacterized protein DUF4191</fullName>
    </submittedName>
</protein>
<organism evidence="3 4">
    <name type="scientific">Oryzihumus leptocrescens</name>
    <dbReference type="NCBI Taxonomy" id="297536"/>
    <lineage>
        <taxon>Bacteria</taxon>
        <taxon>Bacillati</taxon>
        <taxon>Actinomycetota</taxon>
        <taxon>Actinomycetes</taxon>
        <taxon>Micrococcales</taxon>
        <taxon>Intrasporangiaceae</taxon>
        <taxon>Oryzihumus</taxon>
    </lineage>
</organism>
<dbReference type="Pfam" id="PF13829">
    <property type="entry name" value="DUF4191"/>
    <property type="match status" value="1"/>
</dbReference>
<feature type="transmembrane region" description="Helical" evidence="2">
    <location>
        <begin position="35"/>
        <end position="55"/>
    </location>
</feature>
<dbReference type="InterPro" id="IPR025445">
    <property type="entry name" value="DUF4191"/>
</dbReference>
<dbReference type="EMBL" id="VFOQ01000001">
    <property type="protein sequence ID" value="TQL60140.1"/>
    <property type="molecule type" value="Genomic_DNA"/>
</dbReference>
<dbReference type="RefSeq" id="WP_141788077.1">
    <property type="nucleotide sequence ID" value="NZ_BAAAKX010000021.1"/>
</dbReference>
<dbReference type="Proteomes" id="UP000319514">
    <property type="component" value="Unassembled WGS sequence"/>
</dbReference>
<feature type="region of interest" description="Disordered" evidence="1">
    <location>
        <begin position="216"/>
        <end position="241"/>
    </location>
</feature>
<proteinExistence type="predicted"/>
<evidence type="ECO:0000256" key="2">
    <source>
        <dbReference type="SAM" id="Phobius"/>
    </source>
</evidence>
<dbReference type="OrthoDB" id="8479889at2"/>
<reference evidence="3 4" key="1">
    <citation type="submission" date="2019-06" db="EMBL/GenBank/DDBJ databases">
        <title>Sequencing the genomes of 1000 actinobacteria strains.</title>
        <authorList>
            <person name="Klenk H.-P."/>
        </authorList>
    </citation>
    <scope>NUCLEOTIDE SEQUENCE [LARGE SCALE GENOMIC DNA]</scope>
    <source>
        <strain evidence="3 4">DSM 18082</strain>
    </source>
</reference>
<evidence type="ECO:0000256" key="1">
    <source>
        <dbReference type="SAM" id="MobiDB-lite"/>
    </source>
</evidence>
<keyword evidence="4" id="KW-1185">Reference proteome</keyword>
<comment type="caution">
    <text evidence="3">The sequence shown here is derived from an EMBL/GenBank/DDBJ whole genome shotgun (WGS) entry which is preliminary data.</text>
</comment>
<evidence type="ECO:0000313" key="3">
    <source>
        <dbReference type="EMBL" id="TQL60140.1"/>
    </source>
</evidence>
<gene>
    <name evidence="3" type="ORF">FB474_1523</name>
</gene>
<dbReference type="AlphaFoldDB" id="A0A542ZIZ4"/>
<accession>A0A542ZIZ4</accession>
<name>A0A542ZIZ4_9MICO</name>